<dbReference type="Gene3D" id="2.40.50.100">
    <property type="match status" value="1"/>
</dbReference>
<organism evidence="4 5">
    <name type="scientific">Hydrogenispora ethanolica</name>
    <dbReference type="NCBI Taxonomy" id="1082276"/>
    <lineage>
        <taxon>Bacteria</taxon>
        <taxon>Bacillati</taxon>
        <taxon>Bacillota</taxon>
        <taxon>Hydrogenispora</taxon>
    </lineage>
</organism>
<comment type="caution">
    <text evidence="4">The sequence shown here is derived from an EMBL/GenBank/DDBJ whole genome shotgun (WGS) entry which is preliminary data.</text>
</comment>
<feature type="compositionally biased region" description="Gly residues" evidence="2">
    <location>
        <begin position="419"/>
        <end position="432"/>
    </location>
</feature>
<evidence type="ECO:0000313" key="5">
    <source>
        <dbReference type="Proteomes" id="UP000295008"/>
    </source>
</evidence>
<proteinExistence type="predicted"/>
<feature type="coiled-coil region" evidence="1">
    <location>
        <begin position="112"/>
        <end position="173"/>
    </location>
</feature>
<dbReference type="GO" id="GO:1990281">
    <property type="term" value="C:efflux pump complex"/>
    <property type="evidence" value="ECO:0007669"/>
    <property type="project" value="TreeGrafter"/>
</dbReference>
<dbReference type="AlphaFoldDB" id="A0A4R1QXI2"/>
<keyword evidence="5" id="KW-1185">Reference proteome</keyword>
<dbReference type="PRINTS" id="PR01490">
    <property type="entry name" value="RTXTOXIND"/>
</dbReference>
<sequence>MKNWKQKWMILGVAILIAFAAVWLVKQQRQQAALAEQTDAFNTIEVRRMDLSDRIDATGNVVTEKNAAIYPPYSATVKEILVRPGDSVRKGDILLILQLKDADLINYSSSWKSSLEQAQENLKVAQKALERQQILYKIQGTTIDDLENAQSKVWQHQTEVAEYRQKLDSLDKNGVDKNNNILIRAPFDAEVSWINVKLEETVANTDELLTLGGDRAIRIEAAVDQGDINQVAIGLPAEISANDQNRTIVPGEVISFGSTGTVTSNVVTFPVVIKPLLGSGSDSSLTPPERGVGERRKQRGAIRNGDRGNPPPNSVMKRSRENLKGLLKAGMTVDVTIMVNAHPNVLAIPARAITGQNGDGAIVKVLKQGKFVSRKVRLGYKTADHVEILSGLTEGELVAVPKLQIPDQGRDPGPTMIRMGGGGGGGMRRMGR</sequence>
<dbReference type="Gene3D" id="2.40.420.20">
    <property type="match status" value="1"/>
</dbReference>
<evidence type="ECO:0000259" key="3">
    <source>
        <dbReference type="Pfam" id="PF25967"/>
    </source>
</evidence>
<dbReference type="OrthoDB" id="9777308at2"/>
<keyword evidence="1" id="KW-0175">Coiled coil</keyword>
<evidence type="ECO:0000256" key="1">
    <source>
        <dbReference type="SAM" id="Coils"/>
    </source>
</evidence>
<evidence type="ECO:0000256" key="2">
    <source>
        <dbReference type="SAM" id="MobiDB-lite"/>
    </source>
</evidence>
<dbReference type="Proteomes" id="UP000295008">
    <property type="component" value="Unassembled WGS sequence"/>
</dbReference>
<name>A0A4R1QXI2_HYDET</name>
<dbReference type="EMBL" id="SLUN01000049">
    <property type="protein sequence ID" value="TCL56504.1"/>
    <property type="molecule type" value="Genomic_DNA"/>
</dbReference>
<dbReference type="SUPFAM" id="SSF111369">
    <property type="entry name" value="HlyD-like secretion proteins"/>
    <property type="match status" value="1"/>
</dbReference>
<accession>A0A4R1QXI2</accession>
<dbReference type="InterPro" id="IPR058627">
    <property type="entry name" value="MdtA-like_C"/>
</dbReference>
<dbReference type="PANTHER" id="PTHR30469:SF15">
    <property type="entry name" value="HLYD FAMILY OF SECRETION PROTEINS"/>
    <property type="match status" value="1"/>
</dbReference>
<evidence type="ECO:0000313" key="4">
    <source>
        <dbReference type="EMBL" id="TCL56504.1"/>
    </source>
</evidence>
<reference evidence="4 5" key="1">
    <citation type="submission" date="2019-03" db="EMBL/GenBank/DDBJ databases">
        <title>Genomic Encyclopedia of Type Strains, Phase IV (KMG-IV): sequencing the most valuable type-strain genomes for metagenomic binning, comparative biology and taxonomic classification.</title>
        <authorList>
            <person name="Goeker M."/>
        </authorList>
    </citation>
    <scope>NUCLEOTIDE SEQUENCE [LARGE SCALE GENOMIC DNA]</scope>
    <source>
        <strain evidence="4 5">LX-B</strain>
    </source>
</reference>
<protein>
    <submittedName>
        <fullName evidence="4">RND family efflux transporter MFP subunit</fullName>
    </submittedName>
</protein>
<feature type="domain" description="Multidrug resistance protein MdtA-like C-terminal permuted SH3" evidence="3">
    <location>
        <begin position="344"/>
        <end position="404"/>
    </location>
</feature>
<dbReference type="Gene3D" id="2.40.30.170">
    <property type="match status" value="1"/>
</dbReference>
<dbReference type="Gene3D" id="1.10.287.470">
    <property type="entry name" value="Helix hairpin bin"/>
    <property type="match status" value="1"/>
</dbReference>
<dbReference type="Pfam" id="PF25967">
    <property type="entry name" value="RND-MFP_C"/>
    <property type="match status" value="1"/>
</dbReference>
<gene>
    <name evidence="4" type="ORF">EDC14_104928</name>
</gene>
<dbReference type="PANTHER" id="PTHR30469">
    <property type="entry name" value="MULTIDRUG RESISTANCE PROTEIN MDTA"/>
    <property type="match status" value="1"/>
</dbReference>
<dbReference type="GO" id="GO:0015562">
    <property type="term" value="F:efflux transmembrane transporter activity"/>
    <property type="evidence" value="ECO:0007669"/>
    <property type="project" value="TreeGrafter"/>
</dbReference>
<dbReference type="RefSeq" id="WP_132017358.1">
    <property type="nucleotide sequence ID" value="NZ_SLUN01000049.1"/>
</dbReference>
<feature type="region of interest" description="Disordered" evidence="2">
    <location>
        <begin position="280"/>
        <end position="317"/>
    </location>
</feature>
<feature type="region of interest" description="Disordered" evidence="2">
    <location>
        <begin position="404"/>
        <end position="432"/>
    </location>
</feature>